<evidence type="ECO:0000256" key="4">
    <source>
        <dbReference type="ARBA" id="ARBA00038306"/>
    </source>
</evidence>
<keyword evidence="3" id="KW-0472">Membrane</keyword>
<feature type="domain" description="Outer membrane protein beta-barrel" evidence="6">
    <location>
        <begin position="33"/>
        <end position="199"/>
    </location>
</feature>
<evidence type="ECO:0000259" key="6">
    <source>
        <dbReference type="Pfam" id="PF13505"/>
    </source>
</evidence>
<evidence type="ECO:0000256" key="3">
    <source>
        <dbReference type="ARBA" id="ARBA00023136"/>
    </source>
</evidence>
<keyword evidence="2 5" id="KW-0732">Signal</keyword>
<dbReference type="GO" id="GO:0016020">
    <property type="term" value="C:membrane"/>
    <property type="evidence" value="ECO:0007669"/>
    <property type="project" value="UniProtKB-SubCell"/>
</dbReference>
<dbReference type="InterPro" id="IPR011250">
    <property type="entry name" value="OMP/PagP_B-barrel"/>
</dbReference>
<dbReference type="AlphaFoldDB" id="A0A858SQA9"/>
<dbReference type="Gene3D" id="2.40.160.10">
    <property type="entry name" value="Porin"/>
    <property type="match status" value="1"/>
</dbReference>
<dbReference type="Proteomes" id="UP000503308">
    <property type="component" value="Chromosome"/>
</dbReference>
<keyword evidence="8" id="KW-1185">Reference proteome</keyword>
<dbReference type="RefSeq" id="WP_169640160.1">
    <property type="nucleotide sequence ID" value="NZ_CP048788.1"/>
</dbReference>
<name>A0A858SQA9_9RHOB</name>
<evidence type="ECO:0000256" key="1">
    <source>
        <dbReference type="ARBA" id="ARBA00004370"/>
    </source>
</evidence>
<dbReference type="SUPFAM" id="SSF56925">
    <property type="entry name" value="OMPA-like"/>
    <property type="match status" value="1"/>
</dbReference>
<evidence type="ECO:0000256" key="5">
    <source>
        <dbReference type="SAM" id="SignalP"/>
    </source>
</evidence>
<dbReference type="PANTHER" id="PTHR34001">
    <property type="entry name" value="BLL7405 PROTEIN"/>
    <property type="match status" value="1"/>
</dbReference>
<comment type="subcellular location">
    <subcellularLocation>
        <location evidence="1">Membrane</location>
    </subcellularLocation>
</comment>
<evidence type="ECO:0000313" key="7">
    <source>
        <dbReference type="EMBL" id="QJF50944.1"/>
    </source>
</evidence>
<dbReference type="KEGG" id="rpon:G3256_07125"/>
<dbReference type="EMBL" id="CP048788">
    <property type="protein sequence ID" value="QJF50944.1"/>
    <property type="molecule type" value="Genomic_DNA"/>
</dbReference>
<dbReference type="PANTHER" id="PTHR34001:SF3">
    <property type="entry name" value="BLL7405 PROTEIN"/>
    <property type="match status" value="1"/>
</dbReference>
<dbReference type="InterPro" id="IPR051692">
    <property type="entry name" value="OMP-like"/>
</dbReference>
<dbReference type="InterPro" id="IPR027385">
    <property type="entry name" value="Beta-barrel_OMP"/>
</dbReference>
<feature type="signal peptide" evidence="5">
    <location>
        <begin position="1"/>
        <end position="22"/>
    </location>
</feature>
<sequence>MKRTYIAAALTGMTALTAPAFAGALEEPVVEAAPAAPVVQETSYGTWTGAYGGVQLGYGDVSGDGALDGVDGNDNLYGVHIGYNYDYGNWVSGIELDYDDADIDIGGGAATVDDVTRLKLKAGYDMGNWLPYATAGAAHADTTAGSDTGSFYGLGVSYQATERWLVGAEVLRHNFSDLGGTSGLDADADTFTVRASLRF</sequence>
<dbReference type="InterPro" id="IPR023614">
    <property type="entry name" value="Porin_dom_sf"/>
</dbReference>
<organism evidence="7 8">
    <name type="scientific">Roseobacter ponti</name>
    <dbReference type="NCBI Taxonomy" id="1891787"/>
    <lineage>
        <taxon>Bacteria</taxon>
        <taxon>Pseudomonadati</taxon>
        <taxon>Pseudomonadota</taxon>
        <taxon>Alphaproteobacteria</taxon>
        <taxon>Rhodobacterales</taxon>
        <taxon>Roseobacteraceae</taxon>
        <taxon>Roseobacter</taxon>
    </lineage>
</organism>
<dbReference type="Pfam" id="PF13505">
    <property type="entry name" value="OMP_b-brl"/>
    <property type="match status" value="1"/>
</dbReference>
<protein>
    <submittedName>
        <fullName evidence="7">Porin family protein</fullName>
    </submittedName>
</protein>
<evidence type="ECO:0000313" key="8">
    <source>
        <dbReference type="Proteomes" id="UP000503308"/>
    </source>
</evidence>
<comment type="similarity">
    <text evidence="4">Belongs to the Omp25/RopB family.</text>
</comment>
<accession>A0A858SQA9</accession>
<feature type="chain" id="PRO_5032341139" evidence="5">
    <location>
        <begin position="23"/>
        <end position="199"/>
    </location>
</feature>
<proteinExistence type="inferred from homology"/>
<gene>
    <name evidence="7" type="ORF">G3256_07125</name>
</gene>
<evidence type="ECO:0000256" key="2">
    <source>
        <dbReference type="ARBA" id="ARBA00022729"/>
    </source>
</evidence>
<reference evidence="7 8" key="1">
    <citation type="submission" date="2020-02" db="EMBL/GenBank/DDBJ databases">
        <title>Genome sequence of Roseobacter ponti.</title>
        <authorList>
            <person name="Hollensteiner J."/>
            <person name="Schneider D."/>
            <person name="Poehlein A."/>
            <person name="Daniel R."/>
        </authorList>
    </citation>
    <scope>NUCLEOTIDE SEQUENCE [LARGE SCALE GENOMIC DNA]</scope>
    <source>
        <strain evidence="7 8">DSM 106830</strain>
    </source>
</reference>